<protein>
    <submittedName>
        <fullName evidence="2">Uncharacterized protein</fullName>
    </submittedName>
</protein>
<feature type="region of interest" description="Disordered" evidence="1">
    <location>
        <begin position="58"/>
        <end position="86"/>
    </location>
</feature>
<evidence type="ECO:0000313" key="3">
    <source>
        <dbReference type="Proteomes" id="UP001054837"/>
    </source>
</evidence>
<organism evidence="2 3">
    <name type="scientific">Caerostris darwini</name>
    <dbReference type="NCBI Taxonomy" id="1538125"/>
    <lineage>
        <taxon>Eukaryota</taxon>
        <taxon>Metazoa</taxon>
        <taxon>Ecdysozoa</taxon>
        <taxon>Arthropoda</taxon>
        <taxon>Chelicerata</taxon>
        <taxon>Arachnida</taxon>
        <taxon>Araneae</taxon>
        <taxon>Araneomorphae</taxon>
        <taxon>Entelegynae</taxon>
        <taxon>Araneoidea</taxon>
        <taxon>Araneidae</taxon>
        <taxon>Caerostris</taxon>
    </lineage>
</organism>
<proteinExistence type="predicted"/>
<name>A0AAV4RXM0_9ARAC</name>
<dbReference type="EMBL" id="BPLQ01006841">
    <property type="protein sequence ID" value="GIY25636.1"/>
    <property type="molecule type" value="Genomic_DNA"/>
</dbReference>
<gene>
    <name evidence="2" type="ORF">CDAR_263251</name>
</gene>
<sequence>MGREGGLLSLTRLYRTLLWEMDHTGGDQRMEPGPKSAVPHYWTLQQQPPNLKQGSCSCLGNAEPTPLPSHKGERTSMSVIGGPFRH</sequence>
<comment type="caution">
    <text evidence="2">The sequence shown here is derived from an EMBL/GenBank/DDBJ whole genome shotgun (WGS) entry which is preliminary data.</text>
</comment>
<dbReference type="AlphaFoldDB" id="A0AAV4RXM0"/>
<keyword evidence="3" id="KW-1185">Reference proteome</keyword>
<evidence type="ECO:0000256" key="1">
    <source>
        <dbReference type="SAM" id="MobiDB-lite"/>
    </source>
</evidence>
<evidence type="ECO:0000313" key="2">
    <source>
        <dbReference type="EMBL" id="GIY25636.1"/>
    </source>
</evidence>
<dbReference type="Proteomes" id="UP001054837">
    <property type="component" value="Unassembled WGS sequence"/>
</dbReference>
<reference evidence="2 3" key="1">
    <citation type="submission" date="2021-06" db="EMBL/GenBank/DDBJ databases">
        <title>Caerostris darwini draft genome.</title>
        <authorList>
            <person name="Kono N."/>
            <person name="Arakawa K."/>
        </authorList>
    </citation>
    <scope>NUCLEOTIDE SEQUENCE [LARGE SCALE GENOMIC DNA]</scope>
</reference>
<accession>A0AAV4RXM0</accession>